<dbReference type="EMBL" id="QRDW01000002">
    <property type="protein sequence ID" value="RED52022.1"/>
    <property type="molecule type" value="Genomic_DNA"/>
</dbReference>
<proteinExistence type="inferred from homology"/>
<keyword evidence="2" id="KW-0805">Transcription regulation</keyword>
<dbReference type="PROSITE" id="PS50931">
    <property type="entry name" value="HTH_LYSR"/>
    <property type="match status" value="1"/>
</dbReference>
<dbReference type="InterPro" id="IPR036388">
    <property type="entry name" value="WH-like_DNA-bd_sf"/>
</dbReference>
<dbReference type="Pfam" id="PF03466">
    <property type="entry name" value="LysR_substrate"/>
    <property type="match status" value="1"/>
</dbReference>
<evidence type="ECO:0000313" key="7">
    <source>
        <dbReference type="Proteomes" id="UP000256845"/>
    </source>
</evidence>
<dbReference type="SUPFAM" id="SSF53850">
    <property type="entry name" value="Periplasmic binding protein-like II"/>
    <property type="match status" value="1"/>
</dbReference>
<sequence>MWSQRNISAFVAVAEQGNFAAAAHKLGLSTSATSKAIARLEEGMGVKLFHRTTRSVSMTAEGERFYDGARRLLDEFSTLAREISDQREHPHGRLSISAPAAYNRPWLTRLISGFALENPEISIELTYDEREIDLAAEGVDVAIRAIRVFGATPKTNLISRQLLVDPLVTCAAPDYLERHGIPQTVEDLEHHACLNFRNPRTGQHMPWTFTINGQVEKCRFKGPMTINDGEEITHAAETGLGIAQQPSLAVRKSLEAGRLVEILSPFRPTGTPMLLVWLDRRLVSPRIRAFVDYMVRETATVRD</sequence>
<keyword evidence="3" id="KW-0238">DNA-binding</keyword>
<dbReference type="GO" id="GO:0003700">
    <property type="term" value="F:DNA-binding transcription factor activity"/>
    <property type="evidence" value="ECO:0007669"/>
    <property type="project" value="InterPro"/>
</dbReference>
<dbReference type="Pfam" id="PF00126">
    <property type="entry name" value="HTH_1"/>
    <property type="match status" value="1"/>
</dbReference>
<dbReference type="InterPro" id="IPR058163">
    <property type="entry name" value="LysR-type_TF_proteobact-type"/>
</dbReference>
<dbReference type="OrthoDB" id="9812435at2"/>
<dbReference type="PANTHER" id="PTHR30537">
    <property type="entry name" value="HTH-TYPE TRANSCRIPTIONAL REGULATOR"/>
    <property type="match status" value="1"/>
</dbReference>
<protein>
    <submittedName>
        <fullName evidence="6">LysR family transcriptional regulator</fullName>
    </submittedName>
</protein>
<dbReference type="SUPFAM" id="SSF46785">
    <property type="entry name" value="Winged helix' DNA-binding domain"/>
    <property type="match status" value="1"/>
</dbReference>
<dbReference type="Gene3D" id="1.10.10.10">
    <property type="entry name" value="Winged helix-like DNA-binding domain superfamily/Winged helix DNA-binding domain"/>
    <property type="match status" value="1"/>
</dbReference>
<evidence type="ECO:0000256" key="4">
    <source>
        <dbReference type="ARBA" id="ARBA00023163"/>
    </source>
</evidence>
<gene>
    <name evidence="6" type="ORF">DFP90_10238</name>
</gene>
<keyword evidence="7" id="KW-1185">Reference proteome</keyword>
<dbReference type="InterPro" id="IPR005119">
    <property type="entry name" value="LysR_subst-bd"/>
</dbReference>
<dbReference type="InterPro" id="IPR036390">
    <property type="entry name" value="WH_DNA-bd_sf"/>
</dbReference>
<dbReference type="CDD" id="cd08422">
    <property type="entry name" value="PBP2_CrgA_like"/>
    <property type="match status" value="1"/>
</dbReference>
<evidence type="ECO:0000313" key="6">
    <source>
        <dbReference type="EMBL" id="RED52022.1"/>
    </source>
</evidence>
<dbReference type="RefSeq" id="WP_115935585.1">
    <property type="nucleotide sequence ID" value="NZ_QRDW01000002.1"/>
</dbReference>
<organism evidence="6 7">
    <name type="scientific">Aestuariispira insulae</name>
    <dbReference type="NCBI Taxonomy" id="1461337"/>
    <lineage>
        <taxon>Bacteria</taxon>
        <taxon>Pseudomonadati</taxon>
        <taxon>Pseudomonadota</taxon>
        <taxon>Alphaproteobacteria</taxon>
        <taxon>Rhodospirillales</taxon>
        <taxon>Kiloniellaceae</taxon>
        <taxon>Aestuariispira</taxon>
    </lineage>
</organism>
<accession>A0A3D9HRA9</accession>
<evidence type="ECO:0000256" key="2">
    <source>
        <dbReference type="ARBA" id="ARBA00023015"/>
    </source>
</evidence>
<dbReference type="FunFam" id="1.10.10.10:FF:000001">
    <property type="entry name" value="LysR family transcriptional regulator"/>
    <property type="match status" value="1"/>
</dbReference>
<keyword evidence="4" id="KW-0804">Transcription</keyword>
<dbReference type="GO" id="GO:0003677">
    <property type="term" value="F:DNA binding"/>
    <property type="evidence" value="ECO:0007669"/>
    <property type="project" value="UniProtKB-KW"/>
</dbReference>
<evidence type="ECO:0000256" key="1">
    <source>
        <dbReference type="ARBA" id="ARBA00009437"/>
    </source>
</evidence>
<comment type="similarity">
    <text evidence="1">Belongs to the LysR transcriptional regulatory family.</text>
</comment>
<name>A0A3D9HRA9_9PROT</name>
<evidence type="ECO:0000259" key="5">
    <source>
        <dbReference type="PROSITE" id="PS50931"/>
    </source>
</evidence>
<dbReference type="AlphaFoldDB" id="A0A3D9HRA9"/>
<dbReference type="Proteomes" id="UP000256845">
    <property type="component" value="Unassembled WGS sequence"/>
</dbReference>
<dbReference type="PANTHER" id="PTHR30537:SF5">
    <property type="entry name" value="HTH-TYPE TRANSCRIPTIONAL ACTIVATOR TTDR-RELATED"/>
    <property type="match status" value="1"/>
</dbReference>
<reference evidence="6 7" key="1">
    <citation type="submission" date="2018-07" db="EMBL/GenBank/DDBJ databases">
        <title>Genomic Encyclopedia of Type Strains, Phase III (KMG-III): the genomes of soil and plant-associated and newly described type strains.</title>
        <authorList>
            <person name="Whitman W."/>
        </authorList>
    </citation>
    <scope>NUCLEOTIDE SEQUENCE [LARGE SCALE GENOMIC DNA]</scope>
    <source>
        <strain evidence="6 7">CECT 8488</strain>
    </source>
</reference>
<dbReference type="PRINTS" id="PR00039">
    <property type="entry name" value="HTHLYSR"/>
</dbReference>
<evidence type="ECO:0000256" key="3">
    <source>
        <dbReference type="ARBA" id="ARBA00023125"/>
    </source>
</evidence>
<dbReference type="InterPro" id="IPR000847">
    <property type="entry name" value="LysR_HTH_N"/>
</dbReference>
<feature type="domain" description="HTH lysR-type" evidence="5">
    <location>
        <begin position="2"/>
        <end position="59"/>
    </location>
</feature>
<comment type="caution">
    <text evidence="6">The sequence shown here is derived from an EMBL/GenBank/DDBJ whole genome shotgun (WGS) entry which is preliminary data.</text>
</comment>
<dbReference type="Gene3D" id="3.40.190.290">
    <property type="match status" value="1"/>
</dbReference>